<dbReference type="Gene3D" id="2.40.160.210">
    <property type="entry name" value="Acyl-CoA thioesterase, double hotdog domain"/>
    <property type="match status" value="1"/>
</dbReference>
<sequence>MTETDGVDDLDAFYRPVDDDLFESTEATASPWDPTLQHGGPPAALLARAVERSRPDGSMPIARITVDMLRGIPQGRIRTEATVVRPGRRVELVEARLFANDTLAVTATAWRIRSHLGATAAQATPSGEAGVLPAEQPQAHFPGVSRDWGYGRAVEWRFVEGGYDVLGPATVWTRLRIPLVAGEQTSPIARLLVVADSTNGLSGVLPLAQWLFIPPTLTVTIQRPPASEWMLVHATSTVGPNGIGLAQGSVHDDDGLVAHIAQPLVVTPRASPEEG</sequence>
<dbReference type="InterPro" id="IPR049450">
    <property type="entry name" value="ACOT8-like_C"/>
</dbReference>
<reference evidence="3" key="1">
    <citation type="submission" date="2015-08" db="EMBL/GenBank/DDBJ databases">
        <authorList>
            <person name="Babu N.S."/>
            <person name="Beckwith C.J."/>
            <person name="Beseler K.G."/>
            <person name="Brison A."/>
            <person name="Carone J.V."/>
            <person name="Caskin T.P."/>
            <person name="Diamond M."/>
            <person name="Durham M.E."/>
            <person name="Foxe J.M."/>
            <person name="Go M."/>
            <person name="Henderson B.A."/>
            <person name="Jones I.B."/>
            <person name="McGettigan J.A."/>
            <person name="Micheletti S.J."/>
            <person name="Nasrallah M.E."/>
            <person name="Ortiz D."/>
            <person name="Piller C.R."/>
            <person name="Privatt S.R."/>
            <person name="Schneider S.L."/>
            <person name="Sharp S."/>
            <person name="Smith T.C."/>
            <person name="Stanton J.D."/>
            <person name="Ullery H.E."/>
            <person name="Wilson R.J."/>
            <person name="Serrano M.G."/>
            <person name="Buck G."/>
            <person name="Lee V."/>
            <person name="Wang Y."/>
            <person name="Carvalho R."/>
            <person name="Voegtly L."/>
            <person name="Shi R."/>
            <person name="Duckworth R."/>
            <person name="Johnson A."/>
            <person name="Loviza R."/>
            <person name="Walstead R."/>
            <person name="Shah Z."/>
            <person name="Kiflezghi M."/>
            <person name="Wade K."/>
            <person name="Ball S.L."/>
            <person name="Bradley K.W."/>
            <person name="Asai D.J."/>
            <person name="Bowman C.A."/>
            <person name="Russell D.A."/>
            <person name="Pope W.H."/>
            <person name="Jacobs-Sera D."/>
            <person name="Hendrix R.W."/>
            <person name="Hatfull G.F."/>
        </authorList>
    </citation>
    <scope>NUCLEOTIDE SEQUENCE</scope>
</reference>
<proteinExistence type="predicted"/>
<dbReference type="EMBL" id="CZKA01000011">
    <property type="protein sequence ID" value="CUR54566.1"/>
    <property type="molecule type" value="Genomic_DNA"/>
</dbReference>
<dbReference type="Pfam" id="PF13622">
    <property type="entry name" value="4HBT_3"/>
    <property type="match status" value="1"/>
</dbReference>
<name>A0A2P2BXT7_9ZZZZ</name>
<dbReference type="SUPFAM" id="SSF54637">
    <property type="entry name" value="Thioesterase/thiol ester dehydrase-isomerase"/>
    <property type="match status" value="2"/>
</dbReference>
<dbReference type="InterPro" id="IPR029069">
    <property type="entry name" value="HotDog_dom_sf"/>
</dbReference>
<evidence type="ECO:0008006" key="4">
    <source>
        <dbReference type="Google" id="ProtNLM"/>
    </source>
</evidence>
<dbReference type="AlphaFoldDB" id="A0A2P2BXT7"/>
<accession>A0A2P2BXT7</accession>
<dbReference type="InterPro" id="IPR049449">
    <property type="entry name" value="TesB_ACOT8-like_N"/>
</dbReference>
<organism evidence="3">
    <name type="scientific">metagenome</name>
    <dbReference type="NCBI Taxonomy" id="256318"/>
    <lineage>
        <taxon>unclassified sequences</taxon>
        <taxon>metagenomes</taxon>
    </lineage>
</organism>
<dbReference type="Pfam" id="PF20789">
    <property type="entry name" value="4HBT_3C"/>
    <property type="match status" value="1"/>
</dbReference>
<protein>
    <recommendedName>
        <fullName evidence="4">Thioesterase family protein</fullName>
    </recommendedName>
</protein>
<gene>
    <name evidence="3" type="ORF">NOCA2190023</name>
</gene>
<evidence type="ECO:0000313" key="3">
    <source>
        <dbReference type="EMBL" id="CUR54566.1"/>
    </source>
</evidence>
<feature type="domain" description="Acyl-CoA thioesterase-like C-terminal" evidence="2">
    <location>
        <begin position="135"/>
        <end position="266"/>
    </location>
</feature>
<dbReference type="InterPro" id="IPR042171">
    <property type="entry name" value="Acyl-CoA_hotdog"/>
</dbReference>
<feature type="domain" description="Acyl-CoA thioesterase-like N-terminal HotDog" evidence="1">
    <location>
        <begin position="29"/>
        <end position="111"/>
    </location>
</feature>
<evidence type="ECO:0000259" key="2">
    <source>
        <dbReference type="Pfam" id="PF20789"/>
    </source>
</evidence>
<evidence type="ECO:0000259" key="1">
    <source>
        <dbReference type="Pfam" id="PF13622"/>
    </source>
</evidence>